<comment type="similarity">
    <text evidence="7">Belongs to the transferase hexapeptide repeat family. LpxD subfamily.</text>
</comment>
<reference evidence="9 10" key="1">
    <citation type="submission" date="2018-04" db="EMBL/GenBank/DDBJ databases">
        <title>Paenibacillus taichungensis Genome sequencing and assembly.</title>
        <authorList>
            <person name="Xu J."/>
            <person name="Rensing C."/>
            <person name="Mazhar H.S."/>
        </authorList>
    </citation>
    <scope>NUCLEOTIDE SEQUENCE [LARGE SCALE GENOMIC DNA]</scope>
    <source>
        <strain evidence="9 10">NC1</strain>
    </source>
</reference>
<comment type="pathway">
    <text evidence="7">Bacterial outer membrane biogenesis; LPS lipid A biosynthesis.</text>
</comment>
<dbReference type="Gene3D" id="3.40.1390.10">
    <property type="entry name" value="MurE/MurF, N-terminal domain"/>
    <property type="match status" value="1"/>
</dbReference>
<feature type="domain" description="UDP-3-O-[3-hydroxymyristoyl] glucosamine N-acyltransferase non-repeat region" evidence="8">
    <location>
        <begin position="21"/>
        <end position="86"/>
    </location>
</feature>
<keyword evidence="5 7" id="KW-0443">Lipid metabolism</keyword>
<gene>
    <name evidence="7 9" type="primary">lpxD</name>
    <name evidence="9" type="ORF">DC345_17165</name>
</gene>
<dbReference type="GO" id="GO:0103118">
    <property type="term" value="F:UDP-3-O-[(3R)-3-hydroxyacyl]-glucosamine N-acyltransferase activity"/>
    <property type="evidence" value="ECO:0007669"/>
    <property type="project" value="UniProtKB-EC"/>
</dbReference>
<organism evidence="9 10">
    <name type="scientific">Paenibacillus taichungensis</name>
    <dbReference type="NCBI Taxonomy" id="484184"/>
    <lineage>
        <taxon>Bacteria</taxon>
        <taxon>Bacillati</taxon>
        <taxon>Bacillota</taxon>
        <taxon>Bacilli</taxon>
        <taxon>Bacillales</taxon>
        <taxon>Paenibacillaceae</taxon>
        <taxon>Paenibacillus</taxon>
    </lineage>
</organism>
<evidence type="ECO:0000256" key="2">
    <source>
        <dbReference type="ARBA" id="ARBA00022556"/>
    </source>
</evidence>
<comment type="caution">
    <text evidence="9">The sequence shown here is derived from an EMBL/GenBank/DDBJ whole genome shotgun (WGS) entry which is preliminary data.</text>
</comment>
<evidence type="ECO:0000313" key="10">
    <source>
        <dbReference type="Proteomes" id="UP000250642"/>
    </source>
</evidence>
<dbReference type="GO" id="GO:0009245">
    <property type="term" value="P:lipid A biosynthetic process"/>
    <property type="evidence" value="ECO:0007669"/>
    <property type="project" value="UniProtKB-UniRule"/>
</dbReference>
<keyword evidence="4 7" id="KW-0677">Repeat</keyword>
<keyword evidence="1 7" id="KW-0444">Lipid biosynthesis</keyword>
<evidence type="ECO:0000256" key="4">
    <source>
        <dbReference type="ARBA" id="ARBA00022737"/>
    </source>
</evidence>
<dbReference type="Gene3D" id="2.160.10.10">
    <property type="entry name" value="Hexapeptide repeat proteins"/>
    <property type="match status" value="1"/>
</dbReference>
<proteinExistence type="inferred from homology"/>
<dbReference type="Pfam" id="PF04613">
    <property type="entry name" value="LpxD"/>
    <property type="match status" value="1"/>
</dbReference>
<evidence type="ECO:0000313" key="9">
    <source>
        <dbReference type="EMBL" id="RAW13883.1"/>
    </source>
</evidence>
<keyword evidence="2 7" id="KW-0441">Lipid A biosynthesis</keyword>
<dbReference type="CDD" id="cd03352">
    <property type="entry name" value="LbH_LpxD"/>
    <property type="match status" value="1"/>
</dbReference>
<evidence type="ECO:0000256" key="1">
    <source>
        <dbReference type="ARBA" id="ARBA00022516"/>
    </source>
</evidence>
<dbReference type="RefSeq" id="WP_113054094.1">
    <property type="nucleotide sequence ID" value="NZ_QEVW01000010.1"/>
</dbReference>
<comment type="catalytic activity">
    <reaction evidence="7">
        <text>a UDP-3-O-[(3R)-3-hydroxyacyl]-alpha-D-glucosamine + a (3R)-hydroxyacyl-[ACP] = a UDP-2-N,3-O-bis[(3R)-3-hydroxyacyl]-alpha-D-glucosamine + holo-[ACP] + H(+)</text>
        <dbReference type="Rhea" id="RHEA:53836"/>
        <dbReference type="Rhea" id="RHEA-COMP:9685"/>
        <dbReference type="Rhea" id="RHEA-COMP:9945"/>
        <dbReference type="ChEBI" id="CHEBI:15378"/>
        <dbReference type="ChEBI" id="CHEBI:64479"/>
        <dbReference type="ChEBI" id="CHEBI:78827"/>
        <dbReference type="ChEBI" id="CHEBI:137740"/>
        <dbReference type="ChEBI" id="CHEBI:137748"/>
        <dbReference type="EC" id="2.3.1.191"/>
    </reaction>
</comment>
<dbReference type="Pfam" id="PF00132">
    <property type="entry name" value="Hexapep"/>
    <property type="match status" value="2"/>
</dbReference>
<dbReference type="PANTHER" id="PTHR43378:SF2">
    <property type="entry name" value="UDP-3-O-ACYLGLUCOSAMINE N-ACYLTRANSFERASE 1, MITOCHONDRIAL-RELATED"/>
    <property type="match status" value="1"/>
</dbReference>
<dbReference type="InterPro" id="IPR007691">
    <property type="entry name" value="LpxD"/>
</dbReference>
<evidence type="ECO:0000256" key="3">
    <source>
        <dbReference type="ARBA" id="ARBA00022679"/>
    </source>
</evidence>
<evidence type="ECO:0000256" key="5">
    <source>
        <dbReference type="ARBA" id="ARBA00023098"/>
    </source>
</evidence>
<keyword evidence="6 7" id="KW-0012">Acyltransferase</keyword>
<dbReference type="AlphaFoldDB" id="A0A329QNQ2"/>
<dbReference type="PANTHER" id="PTHR43378">
    <property type="entry name" value="UDP-3-O-ACYLGLUCOSAMINE N-ACYLTRANSFERASE"/>
    <property type="match status" value="1"/>
</dbReference>
<accession>A0A329QNQ2</accession>
<protein>
    <recommendedName>
        <fullName evidence="7">UDP-3-O-acylglucosamine N-acyltransferase</fullName>
        <ecNumber evidence="7">2.3.1.191</ecNumber>
    </recommendedName>
</protein>
<dbReference type="InterPro" id="IPR001451">
    <property type="entry name" value="Hexapep"/>
</dbReference>
<dbReference type="EC" id="2.3.1.191" evidence="7"/>
<evidence type="ECO:0000256" key="7">
    <source>
        <dbReference type="HAMAP-Rule" id="MF_00523"/>
    </source>
</evidence>
<dbReference type="InterPro" id="IPR020573">
    <property type="entry name" value="UDP_GlcNAc_AcTrfase_non-rep"/>
</dbReference>
<dbReference type="Proteomes" id="UP000250642">
    <property type="component" value="Unassembled WGS sequence"/>
</dbReference>
<feature type="active site" description="Proton acceptor" evidence="7">
    <location>
        <position position="236"/>
    </location>
</feature>
<dbReference type="EMBL" id="QEVW01000010">
    <property type="protein sequence ID" value="RAW13883.1"/>
    <property type="molecule type" value="Genomic_DNA"/>
</dbReference>
<comment type="subunit">
    <text evidence="7">Homotrimer.</text>
</comment>
<dbReference type="GO" id="GO:0016410">
    <property type="term" value="F:N-acyltransferase activity"/>
    <property type="evidence" value="ECO:0007669"/>
    <property type="project" value="InterPro"/>
</dbReference>
<dbReference type="HAMAP" id="MF_00523">
    <property type="entry name" value="LpxD"/>
    <property type="match status" value="1"/>
</dbReference>
<dbReference type="NCBIfam" id="NF002060">
    <property type="entry name" value="PRK00892.1"/>
    <property type="match status" value="1"/>
</dbReference>
<dbReference type="SUPFAM" id="SSF51161">
    <property type="entry name" value="Trimeric LpxA-like enzymes"/>
    <property type="match status" value="1"/>
</dbReference>
<comment type="function">
    <text evidence="7">Catalyzes the N-acylation of UDP-3-O-acylglucosamine using 3-hydroxyacyl-ACP as the acyl donor. Is involved in the biosynthesis of lipid A, a phosphorylated glycolipid that anchors the lipopolysaccharide to the outer membrane of the cell.</text>
</comment>
<dbReference type="UniPathway" id="UPA00973"/>
<name>A0A329QNQ2_9BACL</name>
<keyword evidence="3 7" id="KW-0808">Transferase</keyword>
<dbReference type="GO" id="GO:0016020">
    <property type="term" value="C:membrane"/>
    <property type="evidence" value="ECO:0007669"/>
    <property type="project" value="GOC"/>
</dbReference>
<evidence type="ECO:0000256" key="6">
    <source>
        <dbReference type="ARBA" id="ARBA00023315"/>
    </source>
</evidence>
<sequence length="341" mass="36342">MPCNLNEISEQLNGILIGDGNVVITGVGSINAAKEGDIAFVTDKNLNKLDQCKASAFIVPETTIIEFKVPVIKVKNPRLDFIRLIEMFSEKTKSSGVLSSEAIDPSVTLGCNVQIDEFAVIKEDVSIGDHTIISAHSFIGKNVTIGTNCLIHPNVTVLHDTFIGDNAIIHSGAVIGADGFGFEWDGQKQVKIPHIGNVVIFDDVEIGANTTIDRGTIDSTTIGKGTKMDNLIQIGHNVQIGEHCIIAGTSAIGGSSKIGNRVIMAGGSAVINNITIGDGCVVLAKTMVTKNMPENSMVSGYTARSHKRQLRESAALSRLPQTIKKLNKKLDELSKTKEGAK</sequence>
<dbReference type="NCBIfam" id="TIGR01853">
    <property type="entry name" value="lipid_A_lpxD"/>
    <property type="match status" value="1"/>
</dbReference>
<dbReference type="InterPro" id="IPR011004">
    <property type="entry name" value="Trimer_LpxA-like_sf"/>
</dbReference>
<evidence type="ECO:0000259" key="8">
    <source>
        <dbReference type="Pfam" id="PF04613"/>
    </source>
</evidence>